<protein>
    <submittedName>
        <fullName evidence="2">Uncharacterized protein</fullName>
    </submittedName>
</protein>
<dbReference type="AlphaFoldDB" id="A0A2I0CTN5"/>
<gene>
    <name evidence="2" type="ORF">CW360_03015</name>
</gene>
<evidence type="ECO:0000313" key="2">
    <source>
        <dbReference type="EMBL" id="PKF72700.1"/>
    </source>
</evidence>
<evidence type="ECO:0000256" key="1">
    <source>
        <dbReference type="SAM" id="Coils"/>
    </source>
</evidence>
<keyword evidence="1" id="KW-0175">Coiled coil</keyword>
<evidence type="ECO:0000313" key="3">
    <source>
        <dbReference type="Proteomes" id="UP000242861"/>
    </source>
</evidence>
<dbReference type="Proteomes" id="UP000242861">
    <property type="component" value="Unassembled WGS sequence"/>
</dbReference>
<reference evidence="3" key="1">
    <citation type="submission" date="2017-12" db="EMBL/GenBank/DDBJ databases">
        <authorList>
            <person name="Yu X.-Y."/>
        </authorList>
    </citation>
    <scope>NUCLEOTIDE SEQUENCE [LARGE SCALE GENOMIC DNA]</scope>
    <source>
        <strain evidence="3">ZYSR67-Z</strain>
    </source>
</reference>
<feature type="coiled-coil region" evidence="1">
    <location>
        <begin position="30"/>
        <end position="71"/>
    </location>
</feature>
<name>A0A2I0CTN5_9PSED</name>
<sequence length="164" mass="17738">MSDLPKRLRIKASMIALGERIAWGSDTALMEEAADAIEALKASIENHQLHMLGIARDRDQLRARLAELEAREPAIPEGYALVPARMELLPEDIAAIMFHCGGDEDATEVDEMFVGGVLWVGDVQDDDGNKVHGLHFACSECLEEGSTPVVEFAPFGATPGEVAP</sequence>
<dbReference type="EMBL" id="PIYS01000003">
    <property type="protein sequence ID" value="PKF72700.1"/>
    <property type="molecule type" value="Genomic_DNA"/>
</dbReference>
<organism evidence="2 3">
    <name type="scientific">Pseudomonas fluvialis</name>
    <dbReference type="NCBI Taxonomy" id="1793966"/>
    <lineage>
        <taxon>Bacteria</taxon>
        <taxon>Pseudomonadati</taxon>
        <taxon>Pseudomonadota</taxon>
        <taxon>Gammaproteobacteria</taxon>
        <taxon>Pseudomonadales</taxon>
        <taxon>Pseudomonadaceae</taxon>
        <taxon>Pseudomonas</taxon>
    </lineage>
</organism>
<comment type="caution">
    <text evidence="2">The sequence shown here is derived from an EMBL/GenBank/DDBJ whole genome shotgun (WGS) entry which is preliminary data.</text>
</comment>
<proteinExistence type="predicted"/>
<dbReference type="RefSeq" id="WP_101192711.1">
    <property type="nucleotide sequence ID" value="NZ_PIYS01000003.1"/>
</dbReference>
<accession>A0A2I0CTN5</accession>